<feature type="compositionally biased region" description="Polar residues" evidence="1">
    <location>
        <begin position="388"/>
        <end position="407"/>
    </location>
</feature>
<proteinExistence type="predicted"/>
<dbReference type="Proteomes" id="UP000757232">
    <property type="component" value="Unassembled WGS sequence"/>
</dbReference>
<dbReference type="AlphaFoldDB" id="A0A9Q5I1G7"/>
<protein>
    <submittedName>
        <fullName evidence="2">Uncharacterized protein</fullName>
    </submittedName>
</protein>
<evidence type="ECO:0000313" key="2">
    <source>
        <dbReference type="EMBL" id="OCB89950.1"/>
    </source>
</evidence>
<evidence type="ECO:0000256" key="1">
    <source>
        <dbReference type="SAM" id="MobiDB-lite"/>
    </source>
</evidence>
<feature type="compositionally biased region" description="Polar residues" evidence="1">
    <location>
        <begin position="416"/>
        <end position="425"/>
    </location>
</feature>
<reference evidence="2" key="1">
    <citation type="submission" date="2016-06" db="EMBL/GenBank/DDBJ databases">
        <title>Draft Genome sequence of the fungus Inonotus baumii.</title>
        <authorList>
            <person name="Zhu H."/>
            <person name="Lin W."/>
        </authorList>
    </citation>
    <scope>NUCLEOTIDE SEQUENCE</scope>
    <source>
        <strain evidence="2">821</strain>
    </source>
</reference>
<evidence type="ECO:0000313" key="3">
    <source>
        <dbReference type="Proteomes" id="UP000757232"/>
    </source>
</evidence>
<comment type="caution">
    <text evidence="2">The sequence shown here is derived from an EMBL/GenBank/DDBJ whole genome shotgun (WGS) entry which is preliminary data.</text>
</comment>
<feature type="region of interest" description="Disordered" evidence="1">
    <location>
        <begin position="58"/>
        <end position="173"/>
    </location>
</feature>
<accession>A0A9Q5I1G7</accession>
<dbReference type="EMBL" id="LNZH02000144">
    <property type="protein sequence ID" value="OCB89950.1"/>
    <property type="molecule type" value="Genomic_DNA"/>
</dbReference>
<feature type="compositionally biased region" description="Basic residues" evidence="1">
    <location>
        <begin position="252"/>
        <end position="280"/>
    </location>
</feature>
<feature type="compositionally biased region" description="Polar residues" evidence="1">
    <location>
        <begin position="58"/>
        <end position="68"/>
    </location>
</feature>
<feature type="compositionally biased region" description="Polar residues" evidence="1">
    <location>
        <begin position="131"/>
        <end position="149"/>
    </location>
</feature>
<name>A0A9Q5I1G7_SANBA</name>
<feature type="region of interest" description="Disordered" evidence="1">
    <location>
        <begin position="218"/>
        <end position="311"/>
    </location>
</feature>
<feature type="region of interest" description="Disordered" evidence="1">
    <location>
        <begin position="342"/>
        <end position="454"/>
    </location>
</feature>
<dbReference type="OrthoDB" id="2507743at2759"/>
<feature type="compositionally biased region" description="Acidic residues" evidence="1">
    <location>
        <begin position="346"/>
        <end position="363"/>
    </location>
</feature>
<sequence length="478" mass="51584">MKKVFLEHVPVHASTSTASASVNTTPLLFLSATMSYFPFTFLFNIPGLSNPFSALTAPATSDTQTKTSIHSEGRSDAKSLKRNFDGLGSTAASDFPEPGLGGAVLPASLNRKRPPPSGPPPARLVRKRGWQPSSVQLSRATVVRPSTSGEFDPGAIQLKNMSSGRDKGNDDEDVELELPPAKRRKGIAESVISTAFNAALVGAAVGLTVFRLWKDRGKEAEQTPPPPYQEEWANPTTRATPEPEEPNQPTPRKQRHHSSAHKQHGNSVRHRQKAARKTVLIRKDKELSPRHKSPQLQHEGHSSLAGETTSGDDVLDEMDWIGDRLAQLVEEGKRALGTEVIVASEAPEDEVDDGSGNWEEENPVEASASFSSSRPILSTSPSKRFRHQSSAYSLPDSSVPRLSSFPSHSRIHSDDLSASFQSTPGRSAAPASNPEAGSSSFLANSYGAESPSIRESMERARAAYLQRHGLGLGIDTEN</sequence>
<feature type="compositionally biased region" description="Basic and acidic residues" evidence="1">
    <location>
        <begin position="69"/>
        <end position="84"/>
    </location>
</feature>
<keyword evidence="3" id="KW-1185">Reference proteome</keyword>
<organism evidence="2 3">
    <name type="scientific">Sanghuangporus baumii</name>
    <name type="common">Phellinus baumii</name>
    <dbReference type="NCBI Taxonomy" id="108892"/>
    <lineage>
        <taxon>Eukaryota</taxon>
        <taxon>Fungi</taxon>
        <taxon>Dikarya</taxon>
        <taxon>Basidiomycota</taxon>
        <taxon>Agaricomycotina</taxon>
        <taxon>Agaricomycetes</taxon>
        <taxon>Hymenochaetales</taxon>
        <taxon>Hymenochaetaceae</taxon>
        <taxon>Sanghuangporus</taxon>
    </lineage>
</organism>
<feature type="compositionally biased region" description="Low complexity" evidence="1">
    <location>
        <begin position="369"/>
        <end position="382"/>
    </location>
</feature>
<gene>
    <name evidence="2" type="ORF">A7U60_g2804</name>
</gene>